<sequence length="59" mass="7066">MDTSLLIVFLVAVFKFIIYKIFKESRIFAVIKQLAGRCKIFLWQLIPDRNKRKSAVYVW</sequence>
<accession>A0A2P7NWW5</accession>
<keyword evidence="1" id="KW-1133">Transmembrane helix</keyword>
<feature type="transmembrane region" description="Helical" evidence="1">
    <location>
        <begin position="6"/>
        <end position="22"/>
    </location>
</feature>
<organism evidence="2 3">
    <name type="scientific">Nitrosomonas supralitoralis</name>
    <dbReference type="NCBI Taxonomy" id="2116706"/>
    <lineage>
        <taxon>Bacteria</taxon>
        <taxon>Pseudomonadati</taxon>
        <taxon>Pseudomonadota</taxon>
        <taxon>Betaproteobacteria</taxon>
        <taxon>Nitrosomonadales</taxon>
        <taxon>Nitrosomonadaceae</taxon>
        <taxon>Nitrosomonas</taxon>
    </lineage>
</organism>
<keyword evidence="1" id="KW-0812">Transmembrane</keyword>
<dbReference type="EMBL" id="PXXU01000011">
    <property type="protein sequence ID" value="PSJ17962.1"/>
    <property type="molecule type" value="Genomic_DNA"/>
</dbReference>
<comment type="caution">
    <text evidence="2">The sequence shown here is derived from an EMBL/GenBank/DDBJ whole genome shotgun (WGS) entry which is preliminary data.</text>
</comment>
<dbReference type="AlphaFoldDB" id="A0A2P7NWW5"/>
<evidence type="ECO:0000313" key="3">
    <source>
        <dbReference type="Proteomes" id="UP000241912"/>
    </source>
</evidence>
<proteinExistence type="predicted"/>
<name>A0A2P7NWW5_9PROT</name>
<evidence type="ECO:0000256" key="1">
    <source>
        <dbReference type="SAM" id="Phobius"/>
    </source>
</evidence>
<keyword evidence="3" id="KW-1185">Reference proteome</keyword>
<evidence type="ECO:0000313" key="2">
    <source>
        <dbReference type="EMBL" id="PSJ17962.1"/>
    </source>
</evidence>
<protein>
    <submittedName>
        <fullName evidence="2">Uncharacterized protein</fullName>
    </submittedName>
</protein>
<dbReference type="Proteomes" id="UP000241912">
    <property type="component" value="Unassembled WGS sequence"/>
</dbReference>
<gene>
    <name evidence="2" type="ORF">C7H79_05440</name>
</gene>
<keyword evidence="1" id="KW-0472">Membrane</keyword>
<reference evidence="2 3" key="1">
    <citation type="submission" date="2018-03" db="EMBL/GenBank/DDBJ databases">
        <title>Draft genome of Nitrosomonas supralitoralis APG5.</title>
        <authorList>
            <person name="Urakawa H."/>
            <person name="Lopez J.V."/>
        </authorList>
    </citation>
    <scope>NUCLEOTIDE SEQUENCE [LARGE SCALE GENOMIC DNA]</scope>
    <source>
        <strain evidence="2 3">APG5</strain>
    </source>
</reference>